<evidence type="ECO:0000256" key="1">
    <source>
        <dbReference type="ARBA" id="ARBA00023239"/>
    </source>
</evidence>
<organism evidence="5 6">
    <name type="scientific">Exophiala mesophila</name>
    <name type="common">Black yeast-like fungus</name>
    <dbReference type="NCBI Taxonomy" id="212818"/>
    <lineage>
        <taxon>Eukaryota</taxon>
        <taxon>Fungi</taxon>
        <taxon>Dikarya</taxon>
        <taxon>Ascomycota</taxon>
        <taxon>Pezizomycotina</taxon>
        <taxon>Eurotiomycetes</taxon>
        <taxon>Chaetothyriomycetidae</taxon>
        <taxon>Chaetothyriales</taxon>
        <taxon>Herpotrichiellaceae</taxon>
        <taxon>Exophiala</taxon>
    </lineage>
</organism>
<gene>
    <name evidence="5" type="ORF">PV10_04382</name>
</gene>
<evidence type="ECO:0000256" key="3">
    <source>
        <dbReference type="PIRSR" id="PIRSR001365-1"/>
    </source>
</evidence>
<keyword evidence="1 2" id="KW-0456">Lyase</keyword>
<dbReference type="STRING" id="212818.A0A0D1ZH66"/>
<evidence type="ECO:0000313" key="6">
    <source>
        <dbReference type="Proteomes" id="UP000054302"/>
    </source>
</evidence>
<evidence type="ECO:0000256" key="2">
    <source>
        <dbReference type="PIRNR" id="PIRNR001365"/>
    </source>
</evidence>
<dbReference type="HOGENOM" id="CLU_049343_0_2_1"/>
<comment type="similarity">
    <text evidence="2">Belongs to the DapA family.</text>
</comment>
<dbReference type="VEuPathDB" id="FungiDB:PV10_04382"/>
<reference evidence="5 6" key="1">
    <citation type="submission" date="2015-01" db="EMBL/GenBank/DDBJ databases">
        <title>The Genome Sequence of Exophiala mesophila CBS40295.</title>
        <authorList>
            <consortium name="The Broad Institute Genomics Platform"/>
            <person name="Cuomo C."/>
            <person name="de Hoog S."/>
            <person name="Gorbushina A."/>
            <person name="Stielow B."/>
            <person name="Teixiera M."/>
            <person name="Abouelleil A."/>
            <person name="Chapman S.B."/>
            <person name="Priest M."/>
            <person name="Young S.K."/>
            <person name="Wortman J."/>
            <person name="Nusbaum C."/>
            <person name="Birren B."/>
        </authorList>
    </citation>
    <scope>NUCLEOTIDE SEQUENCE [LARGE SCALE GENOMIC DNA]</scope>
    <source>
        <strain evidence="5 6">CBS 40295</strain>
    </source>
</reference>
<dbReference type="OMA" id="FHFAMNE"/>
<name>A0A0D1ZH66_EXOME</name>
<dbReference type="Proteomes" id="UP000054302">
    <property type="component" value="Unassembled WGS sequence"/>
</dbReference>
<dbReference type="AlphaFoldDB" id="A0A0D1ZH66"/>
<dbReference type="Gene3D" id="3.20.20.70">
    <property type="entry name" value="Aldolase class I"/>
    <property type="match status" value="1"/>
</dbReference>
<feature type="active site" description="Schiff-base intermediate with substrate" evidence="3">
    <location>
        <position position="188"/>
    </location>
</feature>
<dbReference type="PANTHER" id="PTHR12128:SF66">
    <property type="entry name" value="4-HYDROXY-2-OXOGLUTARATE ALDOLASE, MITOCHONDRIAL"/>
    <property type="match status" value="1"/>
</dbReference>
<dbReference type="EMBL" id="KN847522">
    <property type="protein sequence ID" value="KIV93144.1"/>
    <property type="molecule type" value="Genomic_DNA"/>
</dbReference>
<dbReference type="RefSeq" id="XP_016224718.1">
    <property type="nucleotide sequence ID" value="XM_016368930.1"/>
</dbReference>
<feature type="binding site" evidence="4">
    <location>
        <position position="238"/>
    </location>
    <ligand>
        <name>pyruvate</name>
        <dbReference type="ChEBI" id="CHEBI:15361"/>
    </ligand>
</feature>
<dbReference type="SMART" id="SM01130">
    <property type="entry name" value="DHDPS"/>
    <property type="match status" value="1"/>
</dbReference>
<evidence type="ECO:0000256" key="4">
    <source>
        <dbReference type="PIRSR" id="PIRSR001365-2"/>
    </source>
</evidence>
<dbReference type="GeneID" id="27322227"/>
<keyword evidence="6" id="KW-1185">Reference proteome</keyword>
<dbReference type="OrthoDB" id="191315at2759"/>
<dbReference type="CDD" id="cd00408">
    <property type="entry name" value="DHDPS-like"/>
    <property type="match status" value="1"/>
</dbReference>
<dbReference type="GO" id="GO:0008840">
    <property type="term" value="F:4-hydroxy-tetrahydrodipicolinate synthase activity"/>
    <property type="evidence" value="ECO:0007669"/>
    <property type="project" value="TreeGrafter"/>
</dbReference>
<protein>
    <recommendedName>
        <fullName evidence="7">4-hydroxy-2-oxoglutarate aldolase, mitochondrial</fullName>
    </recommendedName>
</protein>
<dbReference type="InterPro" id="IPR013785">
    <property type="entry name" value="Aldolase_TIM"/>
</dbReference>
<proteinExistence type="inferred from homology"/>
<sequence length="336" mass="36048">MGSIAVETRQPARAYPPGVHVPSLTWFKDDDVQTIDWEVQTSHLKFLIQSGLHGVVIAGTNGEGKHLPATLKLDEKLELVRRTRQIAQSVGRPDLPITVGCNGGCTLAVVEETQAAKAAGADFALVLVPSYFHFAMDDNAINEFFLEVADKSPIPIVIYNFPGVVSGLDVNSEMLDVLGDHPNIVGVKLTCGGIAKVARASAKFGVFGDENENGTFRALAGQSDWLVPALAAGGAGCITGVANLYPKACIEMYDLWNAGKVQQACRLQNEIAKSEIGFGKGGINGTKWVVGALLGYPESSSHCRRPYPKFSDDKKKAWVLGKVKLCGQIEIDLSQR</sequence>
<dbReference type="PIRSF" id="PIRSF001365">
    <property type="entry name" value="DHDPS"/>
    <property type="match status" value="1"/>
</dbReference>
<evidence type="ECO:0008006" key="7">
    <source>
        <dbReference type="Google" id="ProtNLM"/>
    </source>
</evidence>
<feature type="active site" description="Proton donor/acceptor" evidence="3">
    <location>
        <position position="159"/>
    </location>
</feature>
<dbReference type="Pfam" id="PF00701">
    <property type="entry name" value="DHDPS"/>
    <property type="match status" value="1"/>
</dbReference>
<dbReference type="SUPFAM" id="SSF51569">
    <property type="entry name" value="Aldolase"/>
    <property type="match status" value="1"/>
</dbReference>
<evidence type="ECO:0000313" key="5">
    <source>
        <dbReference type="EMBL" id="KIV93144.1"/>
    </source>
</evidence>
<accession>A0A0D1ZH66</accession>
<dbReference type="PANTHER" id="PTHR12128">
    <property type="entry name" value="DIHYDRODIPICOLINATE SYNTHASE"/>
    <property type="match status" value="1"/>
</dbReference>
<dbReference type="InterPro" id="IPR002220">
    <property type="entry name" value="DapA-like"/>
</dbReference>